<comment type="caution">
    <text evidence="4">The sequence shown here is derived from an EMBL/GenBank/DDBJ whole genome shotgun (WGS) entry which is preliminary data.</text>
</comment>
<protein>
    <recommendedName>
        <fullName evidence="6">Inner membrane protein</fullName>
    </recommendedName>
</protein>
<keyword evidence="3" id="KW-0812">Transmembrane</keyword>
<evidence type="ECO:0008006" key="6">
    <source>
        <dbReference type="Google" id="ProtNLM"/>
    </source>
</evidence>
<feature type="transmembrane region" description="Helical" evidence="3">
    <location>
        <begin position="88"/>
        <end position="109"/>
    </location>
</feature>
<accession>A0A2T4JXP3</accession>
<feature type="coiled-coil region" evidence="1">
    <location>
        <begin position="219"/>
        <end position="253"/>
    </location>
</feature>
<feature type="region of interest" description="Disordered" evidence="2">
    <location>
        <begin position="1"/>
        <end position="85"/>
    </location>
</feature>
<evidence type="ECO:0000256" key="1">
    <source>
        <dbReference type="SAM" id="Coils"/>
    </source>
</evidence>
<name>A0A2T4JXP3_9RHOB</name>
<keyword evidence="1" id="KW-0175">Coiled coil</keyword>
<dbReference type="Gene3D" id="1.10.287.1490">
    <property type="match status" value="1"/>
</dbReference>
<organism evidence="4 5">
    <name type="scientific">Cereibacter changlensis JA139</name>
    <dbReference type="NCBI Taxonomy" id="1188249"/>
    <lineage>
        <taxon>Bacteria</taxon>
        <taxon>Pseudomonadati</taxon>
        <taxon>Pseudomonadota</taxon>
        <taxon>Alphaproteobacteria</taxon>
        <taxon>Rhodobacterales</taxon>
        <taxon>Paracoccaceae</taxon>
        <taxon>Cereibacter</taxon>
    </lineage>
</organism>
<evidence type="ECO:0000256" key="3">
    <source>
        <dbReference type="SAM" id="Phobius"/>
    </source>
</evidence>
<keyword evidence="3" id="KW-0472">Membrane</keyword>
<reference evidence="4 5" key="1">
    <citation type="submission" date="2018-03" db="EMBL/GenBank/DDBJ databases">
        <title>Cereibacter changlensis.</title>
        <authorList>
            <person name="Meyer T.E."/>
            <person name="Miller S."/>
            <person name="Lodha T."/>
            <person name="Gandham S."/>
            <person name="Chintalapati S."/>
            <person name="Chintalapati V.R."/>
        </authorList>
    </citation>
    <scope>NUCLEOTIDE SEQUENCE [LARGE SCALE GENOMIC DNA]</scope>
    <source>
        <strain evidence="4 5">JA139</strain>
    </source>
</reference>
<dbReference type="OrthoDB" id="7659420at2"/>
<gene>
    <name evidence="4" type="ORF">C5F48_05905</name>
</gene>
<evidence type="ECO:0000313" key="5">
    <source>
        <dbReference type="Proteomes" id="UP000241010"/>
    </source>
</evidence>
<keyword evidence="3" id="KW-1133">Transmembrane helix</keyword>
<keyword evidence="5" id="KW-1185">Reference proteome</keyword>
<dbReference type="AlphaFoldDB" id="A0A2T4JXP3"/>
<proteinExistence type="predicted"/>
<dbReference type="Proteomes" id="UP000241010">
    <property type="component" value="Unassembled WGS sequence"/>
</dbReference>
<evidence type="ECO:0000313" key="4">
    <source>
        <dbReference type="EMBL" id="PTE22665.1"/>
    </source>
</evidence>
<feature type="compositionally biased region" description="Basic and acidic residues" evidence="2">
    <location>
        <begin position="36"/>
        <end position="47"/>
    </location>
</feature>
<feature type="compositionally biased region" description="Basic and acidic residues" evidence="2">
    <location>
        <begin position="1"/>
        <end position="14"/>
    </location>
</feature>
<dbReference type="RefSeq" id="WP_107662986.1">
    <property type="nucleotide sequence ID" value="NZ_PZKG01000017.1"/>
</dbReference>
<sequence length="415" mass="41889">MADPDSREPGKDIPAEAEQTAPLTLSDPEPVTPKPESVDEVPRHDDPAQPDEAEPLDRNPEPVESEPVAASSVPPSPRPAPAQPAKRGAGGFFALLLGGVIAAGLGFGLSRYVPEGWPLQPGAANDDEATAQAEEIAALRAQIETLAAAPSTDDLTARLAEAQSQAQAASEAVAALQEKIANLETAPAEGGAASGDVAALREEIASLRSQVESGGSAASNDIQAAAEAAEKRLAEAQAQADALKAEVEATARAATTSAALSRVRAALDSGDAYSAPLDDIAAAGIEIPAVLIEGAQGGIPTLAALEDSFPEAARAALEASLLADMGDTFAGRVSTFVRTQAGARSLAPREGNDPDAILSRAEAAVKRGDLQAALTEIGALPEPGQQAMAGWTAEAQKRIGATDAVATVAAAAEAK</sequence>
<evidence type="ECO:0000256" key="2">
    <source>
        <dbReference type="SAM" id="MobiDB-lite"/>
    </source>
</evidence>
<feature type="coiled-coil region" evidence="1">
    <location>
        <begin position="152"/>
        <end position="186"/>
    </location>
</feature>
<dbReference type="EMBL" id="PZKG01000017">
    <property type="protein sequence ID" value="PTE22665.1"/>
    <property type="molecule type" value="Genomic_DNA"/>
</dbReference>